<keyword evidence="3" id="KW-0732">Signal</keyword>
<dbReference type="Pfam" id="PF00106">
    <property type="entry name" value="adh_short"/>
    <property type="match status" value="1"/>
</dbReference>
<dbReference type="InterPro" id="IPR002347">
    <property type="entry name" value="SDR_fam"/>
</dbReference>
<dbReference type="PRINTS" id="PR00081">
    <property type="entry name" value="GDHRDH"/>
</dbReference>
<sequence>MSRGAVIGIFVLLFSSIKNDQAFKSLQFRRFKGYRFQSLVGYNLSPKPARSSLDCAGKCRLPECGNFVYISSNKTCHRYGLWDATFTIQSSVVSTSTPSYMETSYRENFILRMSTIHALVIPAGYSYHKVICVLMTRHLFFQRFCIQKQHLLLTGIQDVTNERKKPSALPPQHGRVAIVTGGTTGIGYYTIKTLCSLGMHVIIASRCKKHIQKAIDDIKKEQPDAVIEGFEVDLGSMKSVHKFAYEFKSRRLPLHILINNAAVMYVPYKKTEDGLERHIAVNYMGHFLLSILLLPVLNMSGTNQLFARIVNVSSSTHRVGNIDLSTFTSKGAKPSRYSPYASYSQSKLAMIMATYELARRLKAAKCFRVTVNALHPGVVDTNLHSNAVFPVPLIRYLISRFYLTPEQGADTVLHVALSPDLEKQSGGYYENCERATSSKLSNSMQLQQAIWHTTCSVLGIDPQQTELHRSFTE</sequence>
<keyword evidence="5" id="KW-1185">Reference proteome</keyword>
<comment type="similarity">
    <text evidence="1">Belongs to the short-chain dehydrogenases/reductases (SDR) family.</text>
</comment>
<dbReference type="GO" id="GO:0016491">
    <property type="term" value="F:oxidoreductase activity"/>
    <property type="evidence" value="ECO:0007669"/>
    <property type="project" value="UniProtKB-KW"/>
</dbReference>
<dbReference type="CDD" id="cd05327">
    <property type="entry name" value="retinol-DH_like_SDR_c_like"/>
    <property type="match status" value="1"/>
</dbReference>
<protein>
    <recommendedName>
        <fullName evidence="6">Retinol dehydrogenase 12-like</fullName>
    </recommendedName>
</protein>
<organism evidence="4 5">
    <name type="scientific">Octopus vulgaris</name>
    <name type="common">Common octopus</name>
    <dbReference type="NCBI Taxonomy" id="6645"/>
    <lineage>
        <taxon>Eukaryota</taxon>
        <taxon>Metazoa</taxon>
        <taxon>Spiralia</taxon>
        <taxon>Lophotrochozoa</taxon>
        <taxon>Mollusca</taxon>
        <taxon>Cephalopoda</taxon>
        <taxon>Coleoidea</taxon>
        <taxon>Octopodiformes</taxon>
        <taxon>Octopoda</taxon>
        <taxon>Incirrata</taxon>
        <taxon>Octopodidae</taxon>
        <taxon>Octopus</taxon>
    </lineage>
</organism>
<dbReference type="AlphaFoldDB" id="A0AA36F526"/>
<proteinExistence type="inferred from homology"/>
<evidence type="ECO:0008006" key="6">
    <source>
        <dbReference type="Google" id="ProtNLM"/>
    </source>
</evidence>
<dbReference type="InterPro" id="IPR036291">
    <property type="entry name" value="NAD(P)-bd_dom_sf"/>
</dbReference>
<accession>A0AA36F526</accession>
<feature type="chain" id="PRO_5041363808" description="Retinol dehydrogenase 12-like" evidence="3">
    <location>
        <begin position="23"/>
        <end position="473"/>
    </location>
</feature>
<keyword evidence="2" id="KW-0560">Oxidoreductase</keyword>
<evidence type="ECO:0000256" key="2">
    <source>
        <dbReference type="ARBA" id="ARBA00023002"/>
    </source>
</evidence>
<reference evidence="4" key="1">
    <citation type="submission" date="2023-08" db="EMBL/GenBank/DDBJ databases">
        <authorList>
            <person name="Alioto T."/>
            <person name="Alioto T."/>
            <person name="Gomez Garrido J."/>
        </authorList>
    </citation>
    <scope>NUCLEOTIDE SEQUENCE</scope>
</reference>
<feature type="signal peptide" evidence="3">
    <location>
        <begin position="1"/>
        <end position="22"/>
    </location>
</feature>
<dbReference type="Gene3D" id="3.40.50.720">
    <property type="entry name" value="NAD(P)-binding Rossmann-like Domain"/>
    <property type="match status" value="1"/>
</dbReference>
<dbReference type="PANTHER" id="PTHR24320:SF264">
    <property type="entry name" value="DEHYDROGENASE_REDUCTASE SDR FAMILY MEMBER ON CHROMOSOME X"/>
    <property type="match status" value="1"/>
</dbReference>
<evidence type="ECO:0000313" key="5">
    <source>
        <dbReference type="Proteomes" id="UP001162480"/>
    </source>
</evidence>
<dbReference type="PANTHER" id="PTHR24320">
    <property type="entry name" value="RETINOL DEHYDROGENASE"/>
    <property type="match status" value="1"/>
</dbReference>
<name>A0AA36F526_OCTVU</name>
<gene>
    <name evidence="4" type="ORF">OCTVUL_1B025284</name>
</gene>
<evidence type="ECO:0000256" key="1">
    <source>
        <dbReference type="ARBA" id="ARBA00006484"/>
    </source>
</evidence>
<dbReference type="SUPFAM" id="SSF51735">
    <property type="entry name" value="NAD(P)-binding Rossmann-fold domains"/>
    <property type="match status" value="1"/>
</dbReference>
<dbReference type="Proteomes" id="UP001162480">
    <property type="component" value="Chromosome 7"/>
</dbReference>
<dbReference type="EMBL" id="OX597820">
    <property type="protein sequence ID" value="CAI9726066.1"/>
    <property type="molecule type" value="Genomic_DNA"/>
</dbReference>
<evidence type="ECO:0000313" key="4">
    <source>
        <dbReference type="EMBL" id="CAI9726066.1"/>
    </source>
</evidence>
<evidence type="ECO:0000256" key="3">
    <source>
        <dbReference type="SAM" id="SignalP"/>
    </source>
</evidence>